<dbReference type="InterPro" id="IPR009543">
    <property type="entry name" value="VPS13_VAB"/>
</dbReference>
<dbReference type="InterPro" id="IPR015940">
    <property type="entry name" value="UBA"/>
</dbReference>
<evidence type="ECO:0000256" key="2">
    <source>
        <dbReference type="ARBA" id="ARBA00022448"/>
    </source>
</evidence>
<gene>
    <name evidence="6" type="ORF">ACJMK2_028789</name>
</gene>
<dbReference type="EMBL" id="JBJQND010000003">
    <property type="protein sequence ID" value="KAL3882451.1"/>
    <property type="molecule type" value="Genomic_DNA"/>
</dbReference>
<evidence type="ECO:0000256" key="4">
    <source>
        <dbReference type="SAM" id="MobiDB-lite"/>
    </source>
</evidence>
<feature type="region of interest" description="Disordered" evidence="4">
    <location>
        <begin position="1854"/>
        <end position="1886"/>
    </location>
</feature>
<keyword evidence="7" id="KW-1185">Reference proteome</keyword>
<reference evidence="6 7" key="1">
    <citation type="submission" date="2024-11" db="EMBL/GenBank/DDBJ databases">
        <title>Chromosome-level genome assembly of the freshwater bivalve Anodonta woodiana.</title>
        <authorList>
            <person name="Chen X."/>
        </authorList>
    </citation>
    <scope>NUCLEOTIDE SEQUENCE [LARGE SCALE GENOMIC DNA]</scope>
    <source>
        <strain evidence="6">MN2024</strain>
        <tissue evidence="6">Gills</tissue>
    </source>
</reference>
<dbReference type="PANTHER" id="PTHR16166">
    <property type="entry name" value="VACUOLAR PROTEIN SORTING-ASSOCIATED PROTEIN VPS13"/>
    <property type="match status" value="1"/>
</dbReference>
<keyword evidence="3" id="KW-0445">Lipid transport</keyword>
<keyword evidence="2" id="KW-0813">Transport</keyword>
<feature type="region of interest" description="Disordered" evidence="4">
    <location>
        <begin position="936"/>
        <end position="973"/>
    </location>
</feature>
<dbReference type="Pfam" id="PF25036">
    <property type="entry name" value="VPS13_VAB"/>
    <property type="match status" value="1"/>
</dbReference>
<sequence length="3837" mass="435672">MLEGLVAWVLNTYVGEYVENLNTDQLSIALLQGAVELENLPLKRDALRSLGLPLEVKNGFIGKITLQIPLRRLRSEPWVISMERLYLVAGPLQYTKYDEEKEKNNRQERKAAMLEALEAKWQVIRQNKQEGYGASWFSYGTSVAANILENLQLKVQDVHIRYEDDQLNPSCPFTFGVIIKRLSAQSTDGTWVPKFVSRYDADMMRKLVDLQNFALYLDTNAMLLGDLTCSELADALHSDMYLSKESGQFKDHEYILSPISAQAKMTRNTSALPLRSPAKPRITFDLILEKMGFMLNDEQYKNIVLMLKEFDRYERRKLNLKWRPLVPVKESPKDWWMYAISAKLHVIQECEKRRTKSYLIQRVKDVLLYHKGYYLHLAQENVDSFMKTQISRIEANWSYEELKIVRELAYHRVKQDGKLPKPQSVEHEVELPKVDITQSQFKLQQQQQQQQESLFQRWFPGWAGWYGVSAGAAAKSNSKTSIEHDTWASKQTIGQDIEESPPKISKSDLEQEIMVVLDYAEDKSLLKRDTVFAKLNFCLDSGSFKLLGSKDSATTIGEKVYYSIIELECTAINVMFESCPRTSAMKFGISIGGLVLLDKMTEKTNFPCLIGSKNKDHFISRTKSEPLQHGIGVSKIAGSKSLPIILDDSTDKNGQDSKIFELMYEKNPVETNAKYRFHLKTKPLDLVYNTEAVERVHEFFSTRRITALRSSDIYLKSAARRQYEMLKRQTREELKHTLDQMLDGGDEVGLKRWEIQLDVSAPQIILPEKFNDPNTSLVILDLGNVKLHNTALKSHSVSFHTDIEDDFRTPMSTPPNEPALDNDSSSLSQDLQLSELHNIFYERYTLELTDLQVMVGRIKDNWRNTQFRGSTQLHLVDKFSITLQLERKLIFTNDPQWPNITVSGTLPRLTVHVNEQKVQILHACMKRLSQPILSTSQTSSNISQSSSTSGLTIDESGQTTSHEQTSESMLDVSDQKIKENMVESQLLLMQFTINQLSLEIQSRDRAVAEMQVSQVKANLTKRPFDTAMSLSIHSLLVVDALQQFGQDFELLVASHKNLVLDSTSGSLCGSDPTSPRCPDSPEETLHPLSSANITTHYAVQEAVARAYSIISGGGYKSSGPSSVDMTGECTHSVSPTPDKEALICLEFQIISPFSSSNAQGEGTLHIANFQFNSLDIIANQETLVEIVSFLKMAVPSSKKSHSSKVLLAHETSVASERERILLGSTQSRGNSRLEVTADFNRLSILMMRVQEDSQGLKMARKVATATLCGARFRASLDSKIKMDGSLDGFHVFDITPESQKHQIVFSLGQDTSGVKSAQTCSPIDMFKTASESVLLDDSEVEHKAFSLKLTKPRFVRDVFSSISDAESITDTVKVKLKMASLCYTHSARLIHELSQCVSEFKDYMTSVADSIKNAATEVAKGIVAKQQMFSHKTFHCSTTSLDGLGTSQGHLSQSKEETCETEFLNKTTHLEDNLDDDVYHTKRCIVLKAHLESPVIVFPRSPVSSEVLVGHLGQISLSNSPSHNLRQFQDSILMHDQEKNRVFVMVRNMNLYSLNLDDCDNVGSSFLNLQRQMSISCVNGVPIVHDTKIEVTIDHIAPDVKVINLDAMNDFPLSEDSTSVIQNESFQAQDSQLTLDFRARIATPFNIVLSKQVYEQILQTVENLSYTEPQYFEVNLGKVNANVVEGKTDSVRVTSLEGSSLGLKDVNSSEFSIGSTKRSKIGNSQLKFITKKLKFEVPLFKVEMRGDFGEGEQGLVDLNLHEFSLNYYKNHPATTSFELSLKSLVMDDLLEEQSSPHRQIMVSKASTREEDEIHIKPKIFLSSSCPENMILAPIPIMPPSLPTSFHNDLDDMPTHRPKLTQQGFSNKIPSRRPDYPDTPPYKPRHMTEEVKSRHGEDENLVHVNVLLVDRASPEYYTEYKQTKRFIDVDFSCLEATINLQTWVVLLDFLGLGAKVHDIRSMENPSKRQTEEKSPELVPVQPTVNSEIKLKVESLSILLNKTDYELARASISRLSSTVTLREGNFAMLGQLGSMSVSDLSPHGYLYKERFMTVGEQALEFDFFRYGVPDPWLHREYDAKLKLRMASVRYVHTNRFQSETLAFCQHFLQLQDVLGRMRAASDGKKINETAFHSPRLFLDVEAKSPIIIVPHSSKTADVLVMDLGRFSVKNCFKMDGDEGTLKDKYAKEHEGKAQEQELFLQEQEASCQQRCRSTSQSNFPVGTDNSDIPQPMTQSLYDDLLPSNINRNPMTDSIYGKLDLDMRSESLLSVGSVVSEIYNDSDVEGFSVDSCTSDGKSLIGISSDSAVFNSGVLNRFQGYPVATQSEPLLSSQMAADRRVTFAYNRVMSVDSTFLSSDSDGHVCLLDVLIIKLTDMDLYSALRVEKRNFNYGNLSQDLEFPSCIIRKEGKPLKEKCLLKLQVERNLEGDLSHVVPDWRVSGALSSVHFTLDIAQYKLIRGILDHNFGEKLEMFQRPLMTHLQDPKIQTVLTGRVYKMISMVIDLHNVTVELLSQDQDPQHEQKSLARLDFISSRLSYDSFSDQSKEVDLVSHEIVASDTRFKDAAHNQRHSVFEKILLPTSETAPDSLQMELHFRSSKDGQRFLILLNNMKLMCIFDWLLLVHKFLMTNAENPFHEGMQNQAAYSHQTSMQFEGGYSRTHSPLTTSGGIVTKRGPVVEQTEVPFELKLNVTETQFVVVENMASSDTNAVVLKCTAVMSFRPKAQDKLLSCNLQRLEVFSCSLSAETDTALSIVDPMTITVELNANPLPELSLSSSSGLQDTKHVDERKLLMEVSFNTMNIRLSYNDLQLFLAILNSLPKQTLQARQKGGSDIEMEDEASGQRYGEFPIKELEELGFERKDCIQALKESRGQVAEAAIWLTENVQIKQPARKDELNITGIELRAVSICLCLIDDCKDVDVPLAELGFSNVNFSQKLLPTEEGKAMFQIQGHYYNRRLSGWEPFLELWRCHTDWRNIGEGKDKKLAIQIVAPDVLNINLTPTLIELYNRTKVTWTEDYYMEKEDSHLPIGFRRRQPYTPFVIRNQTGCQLWFFTVTTTPSSVMSTSPQQKGQKEDEAYLQASKPRCVQPKEEVPFSFYQREKMRHKKTHSLSVNQLVVKVEGWKKLSPVSVDKVGIYFRYAEPERPKASNIMVVERQPARIVFEVQQEGNARKVITLRSALIIKNKLDSPLEVGMKNQIIHGRYETFIVDRDKQLPVPLNYVYSELQMRPSNWLVGFCKTSVEWQHVQKMGEICDSFQFCENSGAEEKYRFCVSIRKENYPEENAQDETIRLPGHVLTVIPPLIISNLLPIDMNYYLQNTEIKGTVRPGKDAQIHAFDIGEDIILGVNLENFPHCRELMIPAGTTKYRVKLRLYDLKNRLLELMVHILARPNGPVRLMISAPYWLINKSGLPLIFRQDFSNDESAGQFDEHELARSVTPLLFSFSSKDSTYKCCMRIGNSVHGATGKSHFSKGFSLDSGIGMCQLHVTPQQANKPDWLVNLQQDVKDRFLLNRSFDLLQLYYIGVDVQMGKGRYRKTNFVTFAPRYELDNQSNQKLAICQRQFTEYKGFSADSCLIVFPKSKLPFHWPRVDLDQLLCVKMLDLENGWSGGFRIDQVDSFHINMRDEKRNSFLLKVEIFQQGPTFVVMFRNAEETPPPFRIDNLSEVPVLYYQGRNQEETLQAIVKPHTSLPYAWDKPTEDHILTLSVINGTMASYSMDRLEEGEKLYYQNFIYIQAAATFQRDESDLEMKQLVMESTSGNYIVFKRKEMGNRNQLWRMTSSGMLEHEGSMPPSDPRKSTAYSQSRMVLDIADLALQPGKPVPLILKKPDDRRKAMQTWNFTK</sequence>
<evidence type="ECO:0000313" key="7">
    <source>
        <dbReference type="Proteomes" id="UP001634394"/>
    </source>
</evidence>
<name>A0ABD3XA00_SINWO</name>
<dbReference type="Gene3D" id="1.10.8.10">
    <property type="entry name" value="DNA helicase RuvA subunit, C-terminal domain"/>
    <property type="match status" value="1"/>
</dbReference>
<evidence type="ECO:0000256" key="3">
    <source>
        <dbReference type="ARBA" id="ARBA00023055"/>
    </source>
</evidence>
<evidence type="ECO:0000256" key="1">
    <source>
        <dbReference type="ARBA" id="ARBA00006545"/>
    </source>
</evidence>
<dbReference type="CDD" id="cd14306">
    <property type="entry name" value="UBA_VP13D"/>
    <property type="match status" value="1"/>
</dbReference>
<dbReference type="SUPFAM" id="SSF46934">
    <property type="entry name" value="UBA-like"/>
    <property type="match status" value="1"/>
</dbReference>
<dbReference type="Proteomes" id="UP001634394">
    <property type="component" value="Unassembled WGS sequence"/>
</dbReference>
<dbReference type="Pfam" id="PF25033">
    <property type="entry name" value="VPS13_M"/>
    <property type="match status" value="2"/>
</dbReference>
<feature type="domain" description="UBA" evidence="5">
    <location>
        <begin position="2831"/>
        <end position="2879"/>
    </location>
</feature>
<dbReference type="Pfam" id="PF12624">
    <property type="entry name" value="VPS13_N"/>
    <property type="match status" value="1"/>
</dbReference>
<dbReference type="InterPro" id="IPR026847">
    <property type="entry name" value="VPS13"/>
</dbReference>
<feature type="compositionally biased region" description="Polar residues" evidence="4">
    <location>
        <begin position="955"/>
        <end position="968"/>
    </location>
</feature>
<accession>A0ABD3XA00</accession>
<evidence type="ECO:0000259" key="5">
    <source>
        <dbReference type="PROSITE" id="PS50030"/>
    </source>
</evidence>
<dbReference type="PANTHER" id="PTHR16166:SF141">
    <property type="entry name" value="INTERMEMBRANE LIPID TRANSFER PROTEIN VPS13D"/>
    <property type="match status" value="1"/>
</dbReference>
<evidence type="ECO:0000313" key="6">
    <source>
        <dbReference type="EMBL" id="KAL3882451.1"/>
    </source>
</evidence>
<feature type="compositionally biased region" description="Polar residues" evidence="4">
    <location>
        <begin position="1859"/>
        <end position="1868"/>
    </location>
</feature>
<feature type="non-terminal residue" evidence="6">
    <location>
        <position position="3837"/>
    </location>
</feature>
<comment type="similarity">
    <text evidence="1">Belongs to the VPS13 family.</text>
</comment>
<proteinExistence type="inferred from homology"/>
<dbReference type="InterPro" id="IPR056747">
    <property type="entry name" value="VPS13-like_M"/>
</dbReference>
<dbReference type="InterPro" id="IPR026854">
    <property type="entry name" value="VPS13_N"/>
</dbReference>
<dbReference type="InterPro" id="IPR041969">
    <property type="entry name" value="VP13D_UBA"/>
</dbReference>
<protein>
    <recommendedName>
        <fullName evidence="5">UBA domain-containing protein</fullName>
    </recommendedName>
</protein>
<dbReference type="PROSITE" id="PS50030">
    <property type="entry name" value="UBA"/>
    <property type="match status" value="1"/>
</dbReference>
<comment type="caution">
    <text evidence="6">The sequence shown here is derived from an EMBL/GenBank/DDBJ whole genome shotgun (WGS) entry which is preliminary data.</text>
</comment>
<dbReference type="InterPro" id="IPR009060">
    <property type="entry name" value="UBA-like_sf"/>
</dbReference>
<feature type="compositionally biased region" description="Low complexity" evidence="4">
    <location>
        <begin position="936"/>
        <end position="949"/>
    </location>
</feature>
<organism evidence="6 7">
    <name type="scientific">Sinanodonta woodiana</name>
    <name type="common">Chinese pond mussel</name>
    <name type="synonym">Anodonta woodiana</name>
    <dbReference type="NCBI Taxonomy" id="1069815"/>
    <lineage>
        <taxon>Eukaryota</taxon>
        <taxon>Metazoa</taxon>
        <taxon>Spiralia</taxon>
        <taxon>Lophotrochozoa</taxon>
        <taxon>Mollusca</taxon>
        <taxon>Bivalvia</taxon>
        <taxon>Autobranchia</taxon>
        <taxon>Heteroconchia</taxon>
        <taxon>Palaeoheterodonta</taxon>
        <taxon>Unionida</taxon>
        <taxon>Unionoidea</taxon>
        <taxon>Unionidae</taxon>
        <taxon>Unioninae</taxon>
        <taxon>Sinanodonta</taxon>
    </lineage>
</organism>
<dbReference type="GO" id="GO:0006869">
    <property type="term" value="P:lipid transport"/>
    <property type="evidence" value="ECO:0007669"/>
    <property type="project" value="UniProtKB-KW"/>
</dbReference>